<dbReference type="AlphaFoldDB" id="A0A645GF39"/>
<name>A0A645GF39_9ZZZZ</name>
<reference evidence="1" key="1">
    <citation type="submission" date="2019-08" db="EMBL/GenBank/DDBJ databases">
        <authorList>
            <person name="Kucharzyk K."/>
            <person name="Murdoch R.W."/>
            <person name="Higgins S."/>
            <person name="Loffler F."/>
        </authorList>
    </citation>
    <scope>NUCLEOTIDE SEQUENCE</scope>
</reference>
<organism evidence="1">
    <name type="scientific">bioreactor metagenome</name>
    <dbReference type="NCBI Taxonomy" id="1076179"/>
    <lineage>
        <taxon>unclassified sequences</taxon>
        <taxon>metagenomes</taxon>
        <taxon>ecological metagenomes</taxon>
    </lineage>
</organism>
<gene>
    <name evidence="1" type="ORF">SDC9_172043</name>
</gene>
<dbReference type="EMBL" id="VSSQ01073559">
    <property type="protein sequence ID" value="MPN24642.1"/>
    <property type="molecule type" value="Genomic_DNA"/>
</dbReference>
<sequence>MGSIDLAFCEKIFPFSTEYAAQLKVSNAANMTIGEDEMFIAAP</sequence>
<proteinExistence type="predicted"/>
<accession>A0A645GF39</accession>
<comment type="caution">
    <text evidence="1">The sequence shown here is derived from an EMBL/GenBank/DDBJ whole genome shotgun (WGS) entry which is preliminary data.</text>
</comment>
<protein>
    <submittedName>
        <fullName evidence="1">Uncharacterized protein</fullName>
    </submittedName>
</protein>
<evidence type="ECO:0000313" key="1">
    <source>
        <dbReference type="EMBL" id="MPN24642.1"/>
    </source>
</evidence>